<dbReference type="Gene3D" id="3.40.50.2000">
    <property type="entry name" value="Glycogen Phosphorylase B"/>
    <property type="match status" value="2"/>
</dbReference>
<name>A0A8J6T8G8_9DELT</name>
<dbReference type="SUPFAM" id="SSF53756">
    <property type="entry name" value="UDP-Glycosyltransferase/glycogen phosphorylase"/>
    <property type="match status" value="1"/>
</dbReference>
<dbReference type="InterPro" id="IPR007235">
    <property type="entry name" value="Glyco_trans_28_C"/>
</dbReference>
<evidence type="ECO:0000256" key="7">
    <source>
        <dbReference type="ARBA" id="ARBA00023136"/>
    </source>
</evidence>
<sequence>MENGGRESKSGFRLIIAGGGTGGHLFPGIAVARELKKRVESTEVLFVIGPKRMESEILSPMEPEFEAVSIDVEGIKGRGWKKGMPVLMKLPKSILQSASIIKQFAPSFALGVGGYSAGPFCLAAKLMGIPTAIHEQNSYPGVTNRLLSKFVDRIFISFEESRPYFKKRSPVLTGNPVRRELLLGQAKRPEKGDEFTVLVVGGSQGAKAINEAFEEALIFLNSRGKMIEVIHQTGKGDHSRVAEEYRVRGLKGDVLPFIKDMGAAYNRADIVVGRAGATTISELAALGKPSILIPYPHATNNHQEINAGVLVRAGGAEMILQKNLNGEVMARALMKYMDDRSGLKKMGEEARKISRTNAAKIIVDQIVEMAVSS</sequence>
<reference evidence="13 14" key="1">
    <citation type="submission" date="2020-08" db="EMBL/GenBank/DDBJ databases">
        <title>Bridging the membrane lipid divide: bacteria of the FCB group superphylum have the potential to synthesize archaeal ether lipids.</title>
        <authorList>
            <person name="Villanueva L."/>
            <person name="Von Meijenfeldt F.A.B."/>
            <person name="Westbye A.B."/>
            <person name="Yadav S."/>
            <person name="Hopmans E.C."/>
            <person name="Dutilh B.E."/>
            <person name="Sinninghe Damste J.S."/>
        </authorList>
    </citation>
    <scope>NUCLEOTIDE SEQUENCE [LARGE SCALE GENOMIC DNA]</scope>
    <source>
        <strain evidence="13">NIOZ-UU27</strain>
    </source>
</reference>
<dbReference type="Proteomes" id="UP000650524">
    <property type="component" value="Unassembled WGS sequence"/>
</dbReference>
<comment type="similarity">
    <text evidence="10">Belongs to the glycosyltransferase 28 family. MurG subfamily.</text>
</comment>
<protein>
    <recommendedName>
        <fullName evidence="10">UDP-N-acetylglucosamine--N-acetylmuramyl-(pentapeptide) pyrophosphoryl-undecaprenol N-acetylglucosamine transferase</fullName>
        <ecNumber evidence="10">2.4.1.227</ecNumber>
    </recommendedName>
    <alternativeName>
        <fullName evidence="10">Undecaprenyl-PP-MurNAc-pentapeptide-UDPGlcNAc GlcNAc transferase</fullName>
    </alternativeName>
</protein>
<dbReference type="GO" id="GO:0071555">
    <property type="term" value="P:cell wall organization"/>
    <property type="evidence" value="ECO:0007669"/>
    <property type="project" value="UniProtKB-KW"/>
</dbReference>
<dbReference type="UniPathway" id="UPA00219"/>
<dbReference type="GO" id="GO:0005975">
    <property type="term" value="P:carbohydrate metabolic process"/>
    <property type="evidence" value="ECO:0007669"/>
    <property type="project" value="InterPro"/>
</dbReference>
<dbReference type="PANTHER" id="PTHR21015:SF22">
    <property type="entry name" value="GLYCOSYLTRANSFERASE"/>
    <property type="match status" value="1"/>
</dbReference>
<dbReference type="EMBL" id="JACNJD010000278">
    <property type="protein sequence ID" value="MBC8178404.1"/>
    <property type="molecule type" value="Genomic_DNA"/>
</dbReference>
<dbReference type="GO" id="GO:0050511">
    <property type="term" value="F:undecaprenyldiphospho-muramoylpentapeptide beta-N-acetylglucosaminyltransferase activity"/>
    <property type="evidence" value="ECO:0007669"/>
    <property type="project" value="UniProtKB-UniRule"/>
</dbReference>
<evidence type="ECO:0000259" key="12">
    <source>
        <dbReference type="Pfam" id="PF04101"/>
    </source>
</evidence>
<proteinExistence type="inferred from homology"/>
<dbReference type="GO" id="GO:0051301">
    <property type="term" value="P:cell division"/>
    <property type="evidence" value="ECO:0007669"/>
    <property type="project" value="UniProtKB-KW"/>
</dbReference>
<evidence type="ECO:0000256" key="1">
    <source>
        <dbReference type="ARBA" id="ARBA00022475"/>
    </source>
</evidence>
<evidence type="ECO:0000256" key="9">
    <source>
        <dbReference type="ARBA" id="ARBA00023316"/>
    </source>
</evidence>
<dbReference type="Pfam" id="PF04101">
    <property type="entry name" value="Glyco_tran_28_C"/>
    <property type="match status" value="1"/>
</dbReference>
<comment type="catalytic activity">
    <reaction evidence="10">
        <text>di-trans,octa-cis-undecaprenyl diphospho-N-acetyl-alpha-D-muramoyl-L-alanyl-D-glutamyl-meso-2,6-diaminopimeloyl-D-alanyl-D-alanine + UDP-N-acetyl-alpha-D-glucosamine = di-trans,octa-cis-undecaprenyl diphospho-[N-acetyl-alpha-D-glucosaminyl-(1-&gt;4)]-N-acetyl-alpha-D-muramoyl-L-alanyl-D-glutamyl-meso-2,6-diaminopimeloyl-D-alanyl-D-alanine + UDP + H(+)</text>
        <dbReference type="Rhea" id="RHEA:31227"/>
        <dbReference type="ChEBI" id="CHEBI:15378"/>
        <dbReference type="ChEBI" id="CHEBI:57705"/>
        <dbReference type="ChEBI" id="CHEBI:58223"/>
        <dbReference type="ChEBI" id="CHEBI:61387"/>
        <dbReference type="ChEBI" id="CHEBI:61388"/>
        <dbReference type="EC" id="2.4.1.227"/>
    </reaction>
</comment>
<feature type="binding site" evidence="10">
    <location>
        <begin position="21"/>
        <end position="23"/>
    </location>
    <ligand>
        <name>UDP-N-acetyl-alpha-D-glucosamine</name>
        <dbReference type="ChEBI" id="CHEBI:57705"/>
    </ligand>
</feature>
<keyword evidence="2 10" id="KW-0132">Cell division</keyword>
<keyword evidence="5 10" id="KW-0133">Cell shape</keyword>
<feature type="binding site" evidence="10">
    <location>
        <position position="137"/>
    </location>
    <ligand>
        <name>UDP-N-acetyl-alpha-D-glucosamine</name>
        <dbReference type="ChEBI" id="CHEBI:57705"/>
    </ligand>
</feature>
<evidence type="ECO:0000256" key="8">
    <source>
        <dbReference type="ARBA" id="ARBA00023306"/>
    </source>
</evidence>
<comment type="subcellular location">
    <subcellularLocation>
        <location evidence="10">Cell membrane</location>
        <topology evidence="10">Peripheral membrane protein</topology>
        <orientation evidence="10">Cytoplasmic side</orientation>
    </subcellularLocation>
</comment>
<dbReference type="InterPro" id="IPR006009">
    <property type="entry name" value="GlcNAc_MurG"/>
</dbReference>
<gene>
    <name evidence="10 13" type="primary">murG</name>
    <name evidence="13" type="ORF">H8E19_13440</name>
</gene>
<dbReference type="AlphaFoldDB" id="A0A8J6T8G8"/>
<keyword evidence="8 10" id="KW-0131">Cell cycle</keyword>
<dbReference type="Pfam" id="PF03033">
    <property type="entry name" value="Glyco_transf_28"/>
    <property type="match status" value="1"/>
</dbReference>
<evidence type="ECO:0000256" key="3">
    <source>
        <dbReference type="ARBA" id="ARBA00022676"/>
    </source>
</evidence>
<feature type="binding site" evidence="10">
    <location>
        <position position="178"/>
    </location>
    <ligand>
        <name>UDP-N-acetyl-alpha-D-glucosamine</name>
        <dbReference type="ChEBI" id="CHEBI:57705"/>
    </ligand>
</feature>
<evidence type="ECO:0000256" key="2">
    <source>
        <dbReference type="ARBA" id="ARBA00022618"/>
    </source>
</evidence>
<dbReference type="HAMAP" id="MF_00033">
    <property type="entry name" value="MurG"/>
    <property type="match status" value="1"/>
</dbReference>
<feature type="binding site" evidence="10">
    <location>
        <position position="258"/>
    </location>
    <ligand>
        <name>UDP-N-acetyl-alpha-D-glucosamine</name>
        <dbReference type="ChEBI" id="CHEBI:57705"/>
    </ligand>
</feature>
<keyword evidence="7 10" id="KW-0472">Membrane</keyword>
<keyword evidence="4 10" id="KW-0808">Transferase</keyword>
<dbReference type="CDD" id="cd03785">
    <property type="entry name" value="GT28_MurG"/>
    <property type="match status" value="1"/>
</dbReference>
<accession>A0A8J6T8G8</accession>
<keyword evidence="3 10" id="KW-0328">Glycosyltransferase</keyword>
<dbReference type="NCBIfam" id="TIGR01133">
    <property type="entry name" value="murG"/>
    <property type="match status" value="1"/>
</dbReference>
<evidence type="ECO:0000313" key="13">
    <source>
        <dbReference type="EMBL" id="MBC8178404.1"/>
    </source>
</evidence>
<evidence type="ECO:0000256" key="4">
    <source>
        <dbReference type="ARBA" id="ARBA00022679"/>
    </source>
</evidence>
<evidence type="ECO:0000256" key="10">
    <source>
        <dbReference type="HAMAP-Rule" id="MF_00033"/>
    </source>
</evidence>
<feature type="domain" description="Glycosyl transferase family 28 C-terminal" evidence="12">
    <location>
        <begin position="196"/>
        <end position="356"/>
    </location>
</feature>
<keyword evidence="9 10" id="KW-0961">Cell wall biogenesis/degradation</keyword>
<evidence type="ECO:0000256" key="5">
    <source>
        <dbReference type="ARBA" id="ARBA00022960"/>
    </source>
</evidence>
<keyword evidence="1 10" id="KW-1003">Cell membrane</keyword>
<keyword evidence="6 10" id="KW-0573">Peptidoglycan synthesis</keyword>
<dbReference type="PANTHER" id="PTHR21015">
    <property type="entry name" value="UDP-N-ACETYLGLUCOSAMINE--N-ACETYLMURAMYL-(PENTAPEPTIDE) PYROPHOSPHORYL-UNDECAPRENOL N-ACETYLGLUCOSAMINE TRANSFERASE 1"/>
    <property type="match status" value="1"/>
</dbReference>
<comment type="function">
    <text evidence="10">Cell wall formation. Catalyzes the transfer of a GlcNAc subunit on undecaprenyl-pyrophosphoryl-MurNAc-pentapeptide (lipid intermediate I) to form undecaprenyl-pyrophosphoryl-MurNAc-(pentapeptide)GlcNAc (lipid intermediate II).</text>
</comment>
<dbReference type="GO" id="GO:0009252">
    <property type="term" value="P:peptidoglycan biosynthetic process"/>
    <property type="evidence" value="ECO:0007669"/>
    <property type="project" value="UniProtKB-UniRule"/>
</dbReference>
<feature type="domain" description="Glycosyltransferase family 28 N-terminal" evidence="11">
    <location>
        <begin position="15"/>
        <end position="156"/>
    </location>
</feature>
<dbReference type="GO" id="GO:0008360">
    <property type="term" value="P:regulation of cell shape"/>
    <property type="evidence" value="ECO:0007669"/>
    <property type="project" value="UniProtKB-KW"/>
</dbReference>
<dbReference type="InterPro" id="IPR004276">
    <property type="entry name" value="GlycoTrans_28_N"/>
</dbReference>
<evidence type="ECO:0000259" key="11">
    <source>
        <dbReference type="Pfam" id="PF03033"/>
    </source>
</evidence>
<comment type="caution">
    <text evidence="10">Lacks conserved residue(s) required for the propagation of feature annotation.</text>
</comment>
<dbReference type="EC" id="2.4.1.227" evidence="10"/>
<dbReference type="GO" id="GO:0005886">
    <property type="term" value="C:plasma membrane"/>
    <property type="evidence" value="ECO:0007669"/>
    <property type="project" value="UniProtKB-SubCell"/>
</dbReference>
<comment type="pathway">
    <text evidence="10">Cell wall biogenesis; peptidoglycan biosynthesis.</text>
</comment>
<feature type="binding site" evidence="10">
    <location>
        <position position="303"/>
    </location>
    <ligand>
        <name>UDP-N-acetyl-alpha-D-glucosamine</name>
        <dbReference type="ChEBI" id="CHEBI:57705"/>
    </ligand>
</feature>
<evidence type="ECO:0000313" key="14">
    <source>
        <dbReference type="Proteomes" id="UP000650524"/>
    </source>
</evidence>
<feature type="binding site" evidence="10">
    <location>
        <position position="203"/>
    </location>
    <ligand>
        <name>UDP-N-acetyl-alpha-D-glucosamine</name>
        <dbReference type="ChEBI" id="CHEBI:57705"/>
    </ligand>
</feature>
<organism evidence="13 14">
    <name type="scientific">Candidatus Desulfacyla euxinica</name>
    <dbReference type="NCBI Taxonomy" id="2841693"/>
    <lineage>
        <taxon>Bacteria</taxon>
        <taxon>Deltaproteobacteria</taxon>
        <taxon>Candidatus Desulfacyla</taxon>
    </lineage>
</organism>
<comment type="caution">
    <text evidence="13">The sequence shown here is derived from an EMBL/GenBank/DDBJ whole genome shotgun (WGS) entry which is preliminary data.</text>
</comment>
<evidence type="ECO:0000256" key="6">
    <source>
        <dbReference type="ARBA" id="ARBA00022984"/>
    </source>
</evidence>